<protein>
    <recommendedName>
        <fullName evidence="4">Superinfection immunity protein</fullName>
    </recommendedName>
</protein>
<keyword evidence="1" id="KW-1133">Transmembrane helix</keyword>
<feature type="transmembrane region" description="Helical" evidence="1">
    <location>
        <begin position="14"/>
        <end position="31"/>
    </location>
</feature>
<evidence type="ECO:0008006" key="4">
    <source>
        <dbReference type="Google" id="ProtNLM"/>
    </source>
</evidence>
<organism evidence="2 3">
    <name type="scientific">Candidatus Enterousia avicola</name>
    <dbReference type="NCBI Taxonomy" id="2840787"/>
    <lineage>
        <taxon>Bacteria</taxon>
        <taxon>Pseudomonadati</taxon>
        <taxon>Pseudomonadota</taxon>
        <taxon>Alphaproteobacteria</taxon>
        <taxon>Candidatus Enterousia</taxon>
    </lineage>
</organism>
<dbReference type="AlphaFoldDB" id="A0A9D1SM69"/>
<reference evidence="2" key="1">
    <citation type="submission" date="2020-10" db="EMBL/GenBank/DDBJ databases">
        <authorList>
            <person name="Gilroy R."/>
        </authorList>
    </citation>
    <scope>NUCLEOTIDE SEQUENCE</scope>
    <source>
        <strain evidence="2">CHK136-897</strain>
    </source>
</reference>
<evidence type="ECO:0000256" key="1">
    <source>
        <dbReference type="SAM" id="Phobius"/>
    </source>
</evidence>
<accession>A0A9D1SM69</accession>
<keyword evidence="1" id="KW-0472">Membrane</keyword>
<sequence>MTINTDLLLLVTKYILGVIIAVAIILAPAWLARQTKKSKQDMILVRLGSWILAWTGIGWLWSLFWSSKK</sequence>
<keyword evidence="1" id="KW-0812">Transmembrane</keyword>
<proteinExistence type="predicted"/>
<gene>
    <name evidence="2" type="ORF">IAC63_00175</name>
</gene>
<evidence type="ECO:0000313" key="2">
    <source>
        <dbReference type="EMBL" id="HIU65045.1"/>
    </source>
</evidence>
<evidence type="ECO:0000313" key="3">
    <source>
        <dbReference type="Proteomes" id="UP000824142"/>
    </source>
</evidence>
<name>A0A9D1SM69_9PROT</name>
<reference evidence="2" key="2">
    <citation type="journal article" date="2021" name="PeerJ">
        <title>Extensive microbial diversity within the chicken gut microbiome revealed by metagenomics and culture.</title>
        <authorList>
            <person name="Gilroy R."/>
            <person name="Ravi A."/>
            <person name="Getino M."/>
            <person name="Pursley I."/>
            <person name="Horton D.L."/>
            <person name="Alikhan N.F."/>
            <person name="Baker D."/>
            <person name="Gharbi K."/>
            <person name="Hall N."/>
            <person name="Watson M."/>
            <person name="Adriaenssens E.M."/>
            <person name="Foster-Nyarko E."/>
            <person name="Jarju S."/>
            <person name="Secka A."/>
            <person name="Antonio M."/>
            <person name="Oren A."/>
            <person name="Chaudhuri R.R."/>
            <person name="La Ragione R."/>
            <person name="Hildebrand F."/>
            <person name="Pallen M.J."/>
        </authorList>
    </citation>
    <scope>NUCLEOTIDE SEQUENCE</scope>
    <source>
        <strain evidence="2">CHK136-897</strain>
    </source>
</reference>
<dbReference type="Proteomes" id="UP000824142">
    <property type="component" value="Unassembled WGS sequence"/>
</dbReference>
<comment type="caution">
    <text evidence="2">The sequence shown here is derived from an EMBL/GenBank/DDBJ whole genome shotgun (WGS) entry which is preliminary data.</text>
</comment>
<feature type="transmembrane region" description="Helical" evidence="1">
    <location>
        <begin position="43"/>
        <end position="64"/>
    </location>
</feature>
<dbReference type="EMBL" id="DVNO01000002">
    <property type="protein sequence ID" value="HIU65045.1"/>
    <property type="molecule type" value="Genomic_DNA"/>
</dbReference>